<keyword evidence="6" id="KW-0378">Hydrolase</keyword>
<evidence type="ECO:0000256" key="5">
    <source>
        <dbReference type="ARBA" id="ARBA00048124"/>
    </source>
</evidence>
<evidence type="ECO:0000256" key="6">
    <source>
        <dbReference type="RuleBase" id="RU367113"/>
    </source>
</evidence>
<comment type="function">
    <text evidence="6">Decapping enzyme for NAD-capped RNAs: specifically hydrolyzes the nicotinamide adenine dinucleotide (NAD) cap from a subset of RNAs by removing the entire NAD moiety from the 5'-end of an NAD-capped RNA.</text>
</comment>
<dbReference type="PANTHER" id="PTHR12395">
    <property type="entry name" value="DOM-3 RELATED"/>
    <property type="match status" value="1"/>
</dbReference>
<dbReference type="STRING" id="1353952.A0A165CDC6"/>
<dbReference type="InParanoid" id="A0A165CDC6"/>
<dbReference type="Proteomes" id="UP000076842">
    <property type="component" value="Unassembled WGS sequence"/>
</dbReference>
<protein>
    <recommendedName>
        <fullName evidence="6">Decapping nuclease</fullName>
        <ecNumber evidence="6">3.6.1.-</ecNumber>
    </recommendedName>
</protein>
<keyword evidence="6" id="KW-0479">Metal-binding</keyword>
<evidence type="ECO:0000256" key="2">
    <source>
        <dbReference type="ARBA" id="ARBA00006562"/>
    </source>
</evidence>
<dbReference type="EMBL" id="KV424157">
    <property type="protein sequence ID" value="KZT50616.1"/>
    <property type="molecule type" value="Genomic_DNA"/>
</dbReference>
<dbReference type="FunCoup" id="A0A165CDC6">
    <property type="interactions" value="230"/>
</dbReference>
<gene>
    <name evidence="8" type="ORF">CALCODRAFT_478193</name>
</gene>
<comment type="catalytic activity">
    <reaction evidence="3">
        <text>a 5'-end (N(7)-methyl 5'-triphosphoguanosine)-ribonucleoside-ribonucleotide in mRNA + H2O = a (N(7)-methyl 5'-triphosphoguanosine)-nucleoside + a 5'-end phospho-ribonucleoside in mRNA + H(+)</text>
        <dbReference type="Rhea" id="RHEA:66928"/>
        <dbReference type="Rhea" id="RHEA-COMP:15692"/>
        <dbReference type="Rhea" id="RHEA-COMP:17313"/>
        <dbReference type="ChEBI" id="CHEBI:15377"/>
        <dbReference type="ChEBI" id="CHEBI:15378"/>
        <dbReference type="ChEBI" id="CHEBI:138282"/>
        <dbReference type="ChEBI" id="CHEBI:172876"/>
        <dbReference type="ChEBI" id="CHEBI:172877"/>
    </reaction>
    <physiologicalReaction direction="left-to-right" evidence="3">
        <dbReference type="Rhea" id="RHEA:66929"/>
    </physiologicalReaction>
</comment>
<dbReference type="GO" id="GO:0110155">
    <property type="term" value="P:NAD-cap decapping"/>
    <property type="evidence" value="ECO:0007669"/>
    <property type="project" value="TreeGrafter"/>
</dbReference>
<keyword evidence="6" id="KW-0539">Nucleus</keyword>
<dbReference type="InterPro" id="IPR039039">
    <property type="entry name" value="RAI1-like_fam"/>
</dbReference>
<dbReference type="GO" id="GO:0003723">
    <property type="term" value="F:RNA binding"/>
    <property type="evidence" value="ECO:0007669"/>
    <property type="project" value="UniProtKB-KW"/>
</dbReference>
<evidence type="ECO:0000313" key="9">
    <source>
        <dbReference type="Proteomes" id="UP000076842"/>
    </source>
</evidence>
<dbReference type="InterPro" id="IPR013961">
    <property type="entry name" value="RAI1"/>
</dbReference>
<keyword evidence="6" id="KW-0694">RNA-binding</keyword>
<evidence type="ECO:0000256" key="4">
    <source>
        <dbReference type="ARBA" id="ARBA00044692"/>
    </source>
</evidence>
<accession>A0A165CDC6</accession>
<dbReference type="GO" id="GO:0046872">
    <property type="term" value="F:metal ion binding"/>
    <property type="evidence" value="ECO:0007669"/>
    <property type="project" value="UniProtKB-KW"/>
</dbReference>
<evidence type="ECO:0000256" key="3">
    <source>
        <dbReference type="ARBA" id="ARBA00044676"/>
    </source>
</evidence>
<dbReference type="OrthoDB" id="5853397at2759"/>
<organism evidence="8 9">
    <name type="scientific">Calocera cornea HHB12733</name>
    <dbReference type="NCBI Taxonomy" id="1353952"/>
    <lineage>
        <taxon>Eukaryota</taxon>
        <taxon>Fungi</taxon>
        <taxon>Dikarya</taxon>
        <taxon>Basidiomycota</taxon>
        <taxon>Agaricomycotina</taxon>
        <taxon>Dacrymycetes</taxon>
        <taxon>Dacrymycetales</taxon>
        <taxon>Dacrymycetaceae</taxon>
        <taxon>Calocera</taxon>
    </lineage>
</organism>
<dbReference type="GO" id="GO:0005634">
    <property type="term" value="C:nucleus"/>
    <property type="evidence" value="ECO:0007669"/>
    <property type="project" value="UniProtKB-SubCell"/>
</dbReference>
<dbReference type="GO" id="GO:0004518">
    <property type="term" value="F:nuclease activity"/>
    <property type="evidence" value="ECO:0007669"/>
    <property type="project" value="UniProtKB-KW"/>
</dbReference>
<comment type="subcellular location">
    <subcellularLocation>
        <location evidence="6">Nucleus</location>
    </subcellularLocation>
</comment>
<dbReference type="GO" id="GO:0034353">
    <property type="term" value="F:mRNA 5'-diphosphatase activity"/>
    <property type="evidence" value="ECO:0007669"/>
    <property type="project" value="TreeGrafter"/>
</dbReference>
<reference evidence="8 9" key="1">
    <citation type="journal article" date="2016" name="Mol. Biol. Evol.">
        <title>Comparative Genomics of Early-Diverging Mushroom-Forming Fungi Provides Insights into the Origins of Lignocellulose Decay Capabilities.</title>
        <authorList>
            <person name="Nagy L.G."/>
            <person name="Riley R."/>
            <person name="Tritt A."/>
            <person name="Adam C."/>
            <person name="Daum C."/>
            <person name="Floudas D."/>
            <person name="Sun H."/>
            <person name="Yadav J.S."/>
            <person name="Pangilinan J."/>
            <person name="Larsson K.H."/>
            <person name="Matsuura K."/>
            <person name="Barry K."/>
            <person name="Labutti K."/>
            <person name="Kuo R."/>
            <person name="Ohm R.A."/>
            <person name="Bhattacharya S.S."/>
            <person name="Shirouzu T."/>
            <person name="Yoshinaga Y."/>
            <person name="Martin F.M."/>
            <person name="Grigoriev I.V."/>
            <person name="Hibbett D.S."/>
        </authorList>
    </citation>
    <scope>NUCLEOTIDE SEQUENCE [LARGE SCALE GENOMIC DNA]</scope>
    <source>
        <strain evidence="8 9">HHB12733</strain>
    </source>
</reference>
<dbReference type="GO" id="GO:0000166">
    <property type="term" value="F:nucleotide binding"/>
    <property type="evidence" value="ECO:0007669"/>
    <property type="project" value="UniProtKB-KW"/>
</dbReference>
<dbReference type="AlphaFoldDB" id="A0A165CDC6"/>
<dbReference type="EC" id="3.6.1.-" evidence="6"/>
<dbReference type="PANTHER" id="PTHR12395:SF9">
    <property type="entry name" value="DECAPPING AND EXORIBONUCLEASE PROTEIN"/>
    <property type="match status" value="1"/>
</dbReference>
<evidence type="ECO:0000256" key="1">
    <source>
        <dbReference type="ARBA" id="ARBA00001968"/>
    </source>
</evidence>
<evidence type="ECO:0000313" key="8">
    <source>
        <dbReference type="EMBL" id="KZT50616.1"/>
    </source>
</evidence>
<dbReference type="GO" id="GO:0000956">
    <property type="term" value="P:nuclear-transcribed mRNA catabolic process"/>
    <property type="evidence" value="ECO:0007669"/>
    <property type="project" value="TreeGrafter"/>
</dbReference>
<feature type="domain" description="RAI1-like" evidence="7">
    <location>
        <begin position="50"/>
        <end position="406"/>
    </location>
</feature>
<name>A0A165CDC6_9BASI</name>
<comment type="catalytic activity">
    <reaction evidence="5">
        <text>a 5'-end NAD(+)-phospho-ribonucleoside in mRNA + H2O = a 5'-end phospho-ribonucleoside in mRNA + NAD(+) + H(+)</text>
        <dbReference type="Rhea" id="RHEA:60880"/>
        <dbReference type="Rhea" id="RHEA-COMP:15692"/>
        <dbReference type="Rhea" id="RHEA-COMP:15698"/>
        <dbReference type="ChEBI" id="CHEBI:15377"/>
        <dbReference type="ChEBI" id="CHEBI:15378"/>
        <dbReference type="ChEBI" id="CHEBI:57540"/>
        <dbReference type="ChEBI" id="CHEBI:138282"/>
        <dbReference type="ChEBI" id="CHEBI:144029"/>
    </reaction>
    <physiologicalReaction direction="left-to-right" evidence="5">
        <dbReference type="Rhea" id="RHEA:60881"/>
    </physiologicalReaction>
</comment>
<proteinExistence type="inferred from homology"/>
<evidence type="ECO:0000259" key="7">
    <source>
        <dbReference type="Pfam" id="PF08652"/>
    </source>
</evidence>
<comment type="similarity">
    <text evidence="2 6">Belongs to the DXO/Dom3Z family.</text>
</comment>
<keyword evidence="6" id="KW-0540">Nuclease</keyword>
<keyword evidence="6" id="KW-0547">Nucleotide-binding</keyword>
<keyword evidence="9" id="KW-1185">Reference proteome</keyword>
<comment type="catalytic activity">
    <reaction evidence="4">
        <text>a 5'-end triphospho-ribonucleoside in mRNA + H2O = a 5'-end phospho-ribonucleoside in mRNA + diphosphate + H(+)</text>
        <dbReference type="Rhea" id="RHEA:78683"/>
        <dbReference type="Rhea" id="RHEA-COMP:15692"/>
        <dbReference type="Rhea" id="RHEA-COMP:17164"/>
        <dbReference type="ChEBI" id="CHEBI:15377"/>
        <dbReference type="ChEBI" id="CHEBI:15378"/>
        <dbReference type="ChEBI" id="CHEBI:33019"/>
        <dbReference type="ChEBI" id="CHEBI:138282"/>
        <dbReference type="ChEBI" id="CHEBI:167618"/>
    </reaction>
    <physiologicalReaction direction="left-to-right" evidence="4">
        <dbReference type="Rhea" id="RHEA:78684"/>
    </physiologicalReaction>
</comment>
<dbReference type="Pfam" id="PF08652">
    <property type="entry name" value="RAI1"/>
    <property type="match status" value="1"/>
</dbReference>
<dbReference type="GO" id="GO:0005829">
    <property type="term" value="C:cytosol"/>
    <property type="evidence" value="ECO:0007669"/>
    <property type="project" value="TreeGrafter"/>
</dbReference>
<comment type="cofactor">
    <cofactor evidence="1 6">
        <name>a divalent metal cation</name>
        <dbReference type="ChEBI" id="CHEBI:60240"/>
    </cofactor>
</comment>
<sequence>MSAIPPFASFPVLPLPPGLHENIPEVNAKMVFRRDPAAYAAIKPVAALTVPDQIATFSYDENHVLRHDDSSLRYFVDPPVGANLDAGYENWPRRDDEHYRLDALLETYARAVDSGKVKEKPNVVTWRGMMTKIMTAQYEDRDEWEMNAMILDGTLYLEDNKGVTYLNPHTLKSREPLELTPKRTVTEPQRKLMYTGYAFESYCTVDHPSQEPIVGSHEPDVNTNMQWCSVVQTNLGPWNLVLGGEVDCVRGRYTGKNDGNYVELKTSAVVRSDRDGKNFERSALKYWAQSYLLGIPEVVVGFRSPQEPYHLEATQTFETFQLPRLGLKAGWSASACLNWTNAVIEYIHQRCKAESPRDPLDGKLFRVMYRPRFGLQVWVLGLPSIPSIQDVDPGVQRIGFLPKQYWDWMQNRMNARPV</sequence>